<evidence type="ECO:0000259" key="6">
    <source>
        <dbReference type="Pfam" id="PF06429"/>
    </source>
</evidence>
<dbReference type="NCBIfam" id="TIGR03506">
    <property type="entry name" value="FlgEFG_subfam"/>
    <property type="match status" value="1"/>
</dbReference>
<dbReference type="InterPro" id="IPR010930">
    <property type="entry name" value="Flg_bb/hook_C_dom"/>
</dbReference>
<sequence>MVNGLYTSASGMVLQSRKLDASANNLANVNTVGFKKDIISVDNFRAKSTTREEDAWRRTLFNETINNTHNIAKIHVDHSQGALHQTGNSLDVGINGNAFLVVDTPFGERYTRGGNLQIDSEGRLTTKEGYPLKAALEEDDAEGPAHIFLPEASDIIINAQGEIFVDEEFIATLSLVRFEDERDLRKVGFNQLARVSADVEAYPAEHFELHQGYLESSNVNIVREMTDMVELNRSFSAYQKMISSIDETVSTLLQAGKSI</sequence>
<dbReference type="Pfam" id="PF00460">
    <property type="entry name" value="Flg_bb_rod"/>
    <property type="match status" value="1"/>
</dbReference>
<name>E6W048_DESIS</name>
<feature type="domain" description="Flagellar basal-body/hook protein C-terminal" evidence="6">
    <location>
        <begin position="211"/>
        <end position="254"/>
    </location>
</feature>
<dbReference type="PANTHER" id="PTHR30435:SF19">
    <property type="entry name" value="FLAGELLAR BASAL-BODY ROD PROTEIN FLGG"/>
    <property type="match status" value="1"/>
</dbReference>
<dbReference type="GO" id="GO:0071978">
    <property type="term" value="P:bacterial-type flagellum-dependent swarming motility"/>
    <property type="evidence" value="ECO:0007669"/>
    <property type="project" value="TreeGrafter"/>
</dbReference>
<dbReference type="PANTHER" id="PTHR30435">
    <property type="entry name" value="FLAGELLAR PROTEIN"/>
    <property type="match status" value="1"/>
</dbReference>
<organism evidence="8 9">
    <name type="scientific">Desulfurispirillum indicum (strain ATCC BAA-1389 / DSM 22839 / S5)</name>
    <dbReference type="NCBI Taxonomy" id="653733"/>
    <lineage>
        <taxon>Bacteria</taxon>
        <taxon>Pseudomonadati</taxon>
        <taxon>Chrysiogenota</taxon>
        <taxon>Chrysiogenia</taxon>
        <taxon>Chrysiogenales</taxon>
        <taxon>Chrysiogenaceae</taxon>
        <taxon>Desulfurispirillum</taxon>
    </lineage>
</organism>
<keyword evidence="8" id="KW-0969">Cilium</keyword>
<dbReference type="STRING" id="653733.Selin_0421"/>
<dbReference type="InParanoid" id="E6W048"/>
<keyword evidence="8" id="KW-0966">Cell projection</keyword>
<dbReference type="EMBL" id="CP002432">
    <property type="protein sequence ID" value="ADU65174.1"/>
    <property type="molecule type" value="Genomic_DNA"/>
</dbReference>
<dbReference type="OrthoDB" id="9800375at2"/>
<dbReference type="InterPro" id="IPR053967">
    <property type="entry name" value="LlgE_F_G-like_D1"/>
</dbReference>
<dbReference type="InterPro" id="IPR037925">
    <property type="entry name" value="FlgE/F/G-like"/>
</dbReference>
<evidence type="ECO:0000256" key="3">
    <source>
        <dbReference type="ARBA" id="ARBA00023143"/>
    </source>
</evidence>
<dbReference type="Proteomes" id="UP000002572">
    <property type="component" value="Chromosome"/>
</dbReference>
<keyword evidence="9" id="KW-1185">Reference proteome</keyword>
<evidence type="ECO:0000256" key="4">
    <source>
        <dbReference type="RuleBase" id="RU362116"/>
    </source>
</evidence>
<evidence type="ECO:0000313" key="9">
    <source>
        <dbReference type="Proteomes" id="UP000002572"/>
    </source>
</evidence>
<dbReference type="InterPro" id="IPR012836">
    <property type="entry name" value="FlgF"/>
</dbReference>
<dbReference type="AlphaFoldDB" id="E6W048"/>
<dbReference type="NCBIfam" id="TIGR02490">
    <property type="entry name" value="flgF"/>
    <property type="match status" value="1"/>
</dbReference>
<evidence type="ECO:0000313" key="8">
    <source>
        <dbReference type="EMBL" id="ADU65174.1"/>
    </source>
</evidence>
<proteinExistence type="inferred from homology"/>
<accession>E6W048</accession>
<dbReference type="eggNOG" id="COG4786">
    <property type="taxonomic scope" value="Bacteria"/>
</dbReference>
<evidence type="ECO:0000259" key="5">
    <source>
        <dbReference type="Pfam" id="PF00460"/>
    </source>
</evidence>
<feature type="domain" description="Flagellar hook protein FlgE/F/G-like D1" evidence="7">
    <location>
        <begin position="94"/>
        <end position="164"/>
    </location>
</feature>
<dbReference type="PROSITE" id="PS00588">
    <property type="entry name" value="FLAGELLA_BB_ROD"/>
    <property type="match status" value="1"/>
</dbReference>
<dbReference type="InterPro" id="IPR001444">
    <property type="entry name" value="Flag_bb_rod_N"/>
</dbReference>
<evidence type="ECO:0000256" key="1">
    <source>
        <dbReference type="ARBA" id="ARBA00004117"/>
    </source>
</evidence>
<dbReference type="HOGENOM" id="CLU_013687_0_0_0"/>
<protein>
    <submittedName>
        <fullName evidence="8">Flagellar hook-basal body protein</fullName>
    </submittedName>
</protein>
<feature type="domain" description="Flagellar basal body rod protein N-terminal" evidence="5">
    <location>
        <begin position="5"/>
        <end position="35"/>
    </location>
</feature>
<dbReference type="InterPro" id="IPR020013">
    <property type="entry name" value="Flagellar_FlgE/F/G"/>
</dbReference>
<comment type="subcellular location">
    <subcellularLocation>
        <location evidence="1 4">Bacterial flagellum basal body</location>
    </subcellularLocation>
</comment>
<gene>
    <name evidence="8" type="ordered locus">Selin_0421</name>
</gene>
<evidence type="ECO:0000259" key="7">
    <source>
        <dbReference type="Pfam" id="PF22692"/>
    </source>
</evidence>
<keyword evidence="8" id="KW-0282">Flagellum</keyword>
<dbReference type="Pfam" id="PF22692">
    <property type="entry name" value="LlgE_F_G_D1"/>
    <property type="match status" value="1"/>
</dbReference>
<keyword evidence="3 4" id="KW-0975">Bacterial flagellum</keyword>
<dbReference type="RefSeq" id="WP_013505063.1">
    <property type="nucleotide sequence ID" value="NC_014836.1"/>
</dbReference>
<dbReference type="KEGG" id="din:Selin_0421"/>
<comment type="similarity">
    <text evidence="2 4">Belongs to the flagella basal body rod proteins family.</text>
</comment>
<dbReference type="GO" id="GO:0030694">
    <property type="term" value="C:bacterial-type flagellum basal body, rod"/>
    <property type="evidence" value="ECO:0007669"/>
    <property type="project" value="InterPro"/>
</dbReference>
<dbReference type="Pfam" id="PF06429">
    <property type="entry name" value="Flg_bbr_C"/>
    <property type="match status" value="1"/>
</dbReference>
<evidence type="ECO:0000256" key="2">
    <source>
        <dbReference type="ARBA" id="ARBA00009677"/>
    </source>
</evidence>
<dbReference type="InterPro" id="IPR019776">
    <property type="entry name" value="Flagellar_basal_body_rod_CS"/>
</dbReference>
<reference evidence="8 9" key="1">
    <citation type="submission" date="2010-12" db="EMBL/GenBank/DDBJ databases">
        <title>Complete sequence of Desulfurispirillum indicum S5.</title>
        <authorList>
            <consortium name="US DOE Joint Genome Institute"/>
            <person name="Lucas S."/>
            <person name="Copeland A."/>
            <person name="Lapidus A."/>
            <person name="Cheng J.-F."/>
            <person name="Goodwin L."/>
            <person name="Pitluck S."/>
            <person name="Chertkov O."/>
            <person name="Held B."/>
            <person name="Detter J.C."/>
            <person name="Han C."/>
            <person name="Tapia R."/>
            <person name="Land M."/>
            <person name="Hauser L."/>
            <person name="Kyrpides N."/>
            <person name="Ivanova N."/>
            <person name="Mikhailova N."/>
            <person name="Haggblom M."/>
            <person name="Rauschenbach I."/>
            <person name="Bini E."/>
            <person name="Woyke T."/>
        </authorList>
    </citation>
    <scope>NUCLEOTIDE SEQUENCE [LARGE SCALE GENOMIC DNA]</scope>
    <source>
        <strain evidence="9">ATCC BAA-1389 / DSM 22839 / S5</strain>
    </source>
</reference>
<dbReference type="SUPFAM" id="SSF117143">
    <property type="entry name" value="Flagellar hook protein flgE"/>
    <property type="match status" value="1"/>
</dbReference>